<gene>
    <name evidence="1" type="ordered locus">TWT_753</name>
</gene>
<organism evidence="1 2">
    <name type="scientific">Tropheryma whipplei (strain Twist)</name>
    <name type="common">Whipple's bacillus</name>
    <dbReference type="NCBI Taxonomy" id="203267"/>
    <lineage>
        <taxon>Bacteria</taxon>
        <taxon>Bacillati</taxon>
        <taxon>Actinomycetota</taxon>
        <taxon>Actinomycetes</taxon>
        <taxon>Micrococcales</taxon>
        <taxon>Tropherymataceae</taxon>
        <taxon>Tropheryma</taxon>
    </lineage>
</organism>
<protein>
    <submittedName>
        <fullName evidence="1">Putative redoxin</fullName>
    </submittedName>
</protein>
<dbReference type="RefSeq" id="WP_011102765.1">
    <property type="nucleotide sequence ID" value="NC_004572.3"/>
</dbReference>
<dbReference type="EMBL" id="AE014184">
    <property type="protein sequence ID" value="AAO44850.1"/>
    <property type="molecule type" value="Genomic_DNA"/>
</dbReference>
<sequence length="167" mass="19052">MQDRASGEISSAPRILSGSDILSSPCFTDTSTTNPAVQVWITLLGRRGCCLCDEALLEVVSVIERLKQSYIVSEMLGNVDDWIRVVQRDIEENQDLKARFHQEIPVLFLNGRQNCYWKVNRERLFADILKAMKAQKALDEIRIELIKATRGPSSTGPSKRKFKRKRK</sequence>
<reference evidence="1 2" key="1">
    <citation type="journal article" date="2003" name="Genome Res.">
        <title>Tropheryma whipplei twist: a human pathogenic Actinobacteria with a reduced genome.</title>
        <authorList>
            <person name="Raoult D."/>
            <person name="Ogata H."/>
            <person name="Audic S."/>
            <person name="Robert C."/>
            <person name="Suhre K."/>
            <person name="Drancourt M."/>
            <person name="Claverie J.-M."/>
        </authorList>
    </citation>
    <scope>NUCLEOTIDE SEQUENCE [LARGE SCALE GENOMIC DNA]</scope>
    <source>
        <strain evidence="1 2">Twist</strain>
    </source>
</reference>
<dbReference type="Proteomes" id="UP000002200">
    <property type="component" value="Chromosome"/>
</dbReference>
<dbReference type="Pfam" id="PF05768">
    <property type="entry name" value="Glrx-like"/>
    <property type="match status" value="1"/>
</dbReference>
<dbReference type="GeneID" id="67388546"/>
<dbReference type="KEGG" id="twh:TWT_753"/>
<dbReference type="SUPFAM" id="SSF52833">
    <property type="entry name" value="Thioredoxin-like"/>
    <property type="match status" value="1"/>
</dbReference>
<dbReference type="STRING" id="203267.TWT_753"/>
<name>Q83MP9_TROWT</name>
<proteinExistence type="predicted"/>
<dbReference type="HOGENOM" id="CLU_1593835_0_0_11"/>
<evidence type="ECO:0000313" key="2">
    <source>
        <dbReference type="Proteomes" id="UP000002200"/>
    </source>
</evidence>
<dbReference type="OrthoDB" id="8779161at2"/>
<dbReference type="InterPro" id="IPR036249">
    <property type="entry name" value="Thioredoxin-like_sf"/>
</dbReference>
<dbReference type="InterPro" id="IPR008554">
    <property type="entry name" value="Glutaredoxin-like"/>
</dbReference>
<dbReference type="AlphaFoldDB" id="Q83MP9"/>
<accession>Q83MP9</accession>
<dbReference type="Gene3D" id="3.40.30.10">
    <property type="entry name" value="Glutaredoxin"/>
    <property type="match status" value="1"/>
</dbReference>
<keyword evidence="2" id="KW-1185">Reference proteome</keyword>
<evidence type="ECO:0000313" key="1">
    <source>
        <dbReference type="EMBL" id="AAO44850.1"/>
    </source>
</evidence>